<proteinExistence type="predicted"/>
<reference evidence="3 4" key="1">
    <citation type="submission" date="2016-09" db="EMBL/GenBank/DDBJ databases">
        <title>Extensive genetic diversity and differential bi-allelic expression allows diatom success in the polar Southern Ocean.</title>
        <authorList>
            <consortium name="DOE Joint Genome Institute"/>
            <person name="Mock T."/>
            <person name="Otillar R.P."/>
            <person name="Strauss J."/>
            <person name="Dupont C."/>
            <person name="Frickenhaus S."/>
            <person name="Maumus F."/>
            <person name="Mcmullan M."/>
            <person name="Sanges R."/>
            <person name="Schmutz J."/>
            <person name="Toseland A."/>
            <person name="Valas R."/>
            <person name="Veluchamy A."/>
            <person name="Ward B.J."/>
            <person name="Allen A."/>
            <person name="Barry K."/>
            <person name="Falciatore A."/>
            <person name="Ferrante M."/>
            <person name="Fortunato A.E."/>
            <person name="Gloeckner G."/>
            <person name="Gruber A."/>
            <person name="Hipkin R."/>
            <person name="Janech M."/>
            <person name="Kroth P."/>
            <person name="Leese F."/>
            <person name="Lindquist E."/>
            <person name="Lyon B.R."/>
            <person name="Martin J."/>
            <person name="Mayer C."/>
            <person name="Parker M."/>
            <person name="Quesneville H."/>
            <person name="Raymond J."/>
            <person name="Uhlig C."/>
            <person name="Valentin K.U."/>
            <person name="Worden A.Z."/>
            <person name="Armbrust E.V."/>
            <person name="Bowler C."/>
            <person name="Green B."/>
            <person name="Moulton V."/>
            <person name="Van Oosterhout C."/>
            <person name="Grigoriev I."/>
        </authorList>
    </citation>
    <scope>NUCLEOTIDE SEQUENCE [LARGE SCALE GENOMIC DNA]</scope>
    <source>
        <strain evidence="3 4">CCMP1102</strain>
    </source>
</reference>
<evidence type="ECO:0000256" key="1">
    <source>
        <dbReference type="SAM" id="Phobius"/>
    </source>
</evidence>
<feature type="transmembrane region" description="Helical" evidence="1">
    <location>
        <begin position="162"/>
        <end position="183"/>
    </location>
</feature>
<dbReference type="GO" id="GO:0016491">
    <property type="term" value="F:oxidoreductase activity"/>
    <property type="evidence" value="ECO:0007669"/>
    <property type="project" value="InterPro"/>
</dbReference>
<keyword evidence="1" id="KW-1133">Transmembrane helix</keyword>
<dbReference type="Proteomes" id="UP000095751">
    <property type="component" value="Unassembled WGS sequence"/>
</dbReference>
<dbReference type="InterPro" id="IPR012171">
    <property type="entry name" value="Fatty_acid_desaturase"/>
</dbReference>
<dbReference type="OrthoDB" id="1461976at2759"/>
<feature type="transmembrane region" description="Helical" evidence="1">
    <location>
        <begin position="54"/>
        <end position="73"/>
    </location>
</feature>
<sequence length="351" mass="41038">PKLGSIMKALPDEVFQVSTKTSLFYFAIDSIAVIASIGLLHGVVTSNIYHSLALWQQALTVAPFQLLAGFAMWCQWCIGHDAGHSLISKKYKWLNNFVGEISHSMFCLTPFVPWQMSHRKHHINHNHVEKDYSHQWFVRENKDEMVWWMKASHATRNIQLPILYFVYLMVGVPDGGHVIPFYGRLWEDQTLRTKFRGLLSSCLSIATAGSLWNWMGTADFSVVCMVPWMVMSFWLFMVTYLQHHSEEGKLYTDKTHTFVKGAFETVDRSYGKWTNKLSHHMMDGHVMHHLFFEKVPHYQLEKATKSLTAVLQKEDRMDLYKSIETKSYTKEIVKQFNDNWFFVNEKQIIRE</sequence>
<feature type="transmembrane region" description="Helical" evidence="1">
    <location>
        <begin position="220"/>
        <end position="241"/>
    </location>
</feature>
<dbReference type="AlphaFoldDB" id="A0A1E7F779"/>
<feature type="transmembrane region" description="Helical" evidence="1">
    <location>
        <begin position="23"/>
        <end position="42"/>
    </location>
</feature>
<gene>
    <name evidence="3" type="ORF">FRACYDRAFT_138896</name>
</gene>
<keyword evidence="4" id="KW-1185">Reference proteome</keyword>
<feature type="domain" description="Fatty acid desaturase" evidence="2">
    <location>
        <begin position="60"/>
        <end position="313"/>
    </location>
</feature>
<keyword evidence="1" id="KW-0812">Transmembrane</keyword>
<keyword evidence="1" id="KW-0472">Membrane</keyword>
<protein>
    <submittedName>
        <fullName evidence="3">FA_desaturase-domain-containing protein</fullName>
    </submittedName>
</protein>
<dbReference type="InParanoid" id="A0A1E7F779"/>
<evidence type="ECO:0000313" key="3">
    <source>
        <dbReference type="EMBL" id="OEU13713.1"/>
    </source>
</evidence>
<dbReference type="InterPro" id="IPR005804">
    <property type="entry name" value="FA_desaturase_dom"/>
</dbReference>
<feature type="non-terminal residue" evidence="3">
    <location>
        <position position="351"/>
    </location>
</feature>
<evidence type="ECO:0000259" key="2">
    <source>
        <dbReference type="Pfam" id="PF00487"/>
    </source>
</evidence>
<dbReference type="GO" id="GO:0006629">
    <property type="term" value="P:lipid metabolic process"/>
    <property type="evidence" value="ECO:0007669"/>
    <property type="project" value="InterPro"/>
</dbReference>
<name>A0A1E7F779_9STRA</name>
<dbReference type="EMBL" id="KV784361">
    <property type="protein sequence ID" value="OEU13713.1"/>
    <property type="molecule type" value="Genomic_DNA"/>
</dbReference>
<dbReference type="Pfam" id="PF00487">
    <property type="entry name" value="FA_desaturase"/>
    <property type="match status" value="1"/>
</dbReference>
<dbReference type="PANTHER" id="PTHR32100">
    <property type="entry name" value="OMEGA-6 FATTY ACID DESATURASE, CHLOROPLASTIC"/>
    <property type="match status" value="1"/>
</dbReference>
<evidence type="ECO:0000313" key="4">
    <source>
        <dbReference type="Proteomes" id="UP000095751"/>
    </source>
</evidence>
<dbReference type="KEGG" id="fcy:FRACYDRAFT_138896"/>
<organism evidence="3 4">
    <name type="scientific">Fragilariopsis cylindrus CCMP1102</name>
    <dbReference type="NCBI Taxonomy" id="635003"/>
    <lineage>
        <taxon>Eukaryota</taxon>
        <taxon>Sar</taxon>
        <taxon>Stramenopiles</taxon>
        <taxon>Ochrophyta</taxon>
        <taxon>Bacillariophyta</taxon>
        <taxon>Bacillariophyceae</taxon>
        <taxon>Bacillariophycidae</taxon>
        <taxon>Bacillariales</taxon>
        <taxon>Bacillariaceae</taxon>
        <taxon>Fragilariopsis</taxon>
    </lineage>
</organism>
<accession>A0A1E7F779</accession>
<feature type="non-terminal residue" evidence="3">
    <location>
        <position position="1"/>
    </location>
</feature>